<evidence type="ECO:0000313" key="8">
    <source>
        <dbReference type="EMBL" id="EFI83640.1"/>
    </source>
</evidence>
<feature type="transmembrane region" description="Helical" evidence="6">
    <location>
        <begin position="325"/>
        <end position="343"/>
    </location>
</feature>
<feature type="transmembrane region" description="Helical" evidence="6">
    <location>
        <begin position="196"/>
        <end position="218"/>
    </location>
</feature>
<proteinExistence type="predicted"/>
<dbReference type="HOGENOM" id="CLU_010363_2_3_9"/>
<reference evidence="8" key="1">
    <citation type="submission" date="2010-06" db="EMBL/GenBank/DDBJ databases">
        <authorList>
            <person name="Muzny D."/>
            <person name="Qin X."/>
            <person name="Buhay C."/>
            <person name="Dugan-Rocha S."/>
            <person name="Ding Y."/>
            <person name="Chen G."/>
            <person name="Hawes A."/>
            <person name="Holder M."/>
            <person name="Jhangiani S."/>
            <person name="Johnson A."/>
            <person name="Khan Z."/>
            <person name="Li Z."/>
            <person name="Liu W."/>
            <person name="Liu X."/>
            <person name="Perez L."/>
            <person name="Shen H."/>
            <person name="Wang Q."/>
            <person name="Watt J."/>
            <person name="Xi L."/>
            <person name="Xin Y."/>
            <person name="Zhou J."/>
            <person name="Deng J."/>
            <person name="Jiang H."/>
            <person name="Liu Y."/>
            <person name="Qu J."/>
            <person name="Song X.-Z."/>
            <person name="Zhang L."/>
            <person name="Villasana D."/>
            <person name="Johnson A."/>
            <person name="Liu J."/>
            <person name="Liyanage D."/>
            <person name="Lorensuhewa L."/>
            <person name="Robinson T."/>
            <person name="Song A."/>
            <person name="Song B.-B."/>
            <person name="Dinh H."/>
            <person name="Thornton R."/>
            <person name="Coyle M."/>
            <person name="Francisco L."/>
            <person name="Jackson L."/>
            <person name="Javaid M."/>
            <person name="Korchina V."/>
            <person name="Kovar C."/>
            <person name="Mata R."/>
            <person name="Mathew T."/>
            <person name="Ngo R."/>
            <person name="Nguyen L."/>
            <person name="Nguyen N."/>
            <person name="Okwuonu G."/>
            <person name="Ongeri F."/>
            <person name="Pham C."/>
            <person name="Simmons D."/>
            <person name="Wilczek-Boney K."/>
            <person name="Hale W."/>
            <person name="Jakkamsetti A."/>
            <person name="Pham P."/>
            <person name="Ruth R."/>
            <person name="San Lucas F."/>
            <person name="Warren J."/>
            <person name="Zhang J."/>
            <person name="Zhao Z."/>
            <person name="Zhou C."/>
            <person name="Zhu D."/>
            <person name="Lee S."/>
            <person name="Bess C."/>
            <person name="Blankenburg K."/>
            <person name="Forbes L."/>
            <person name="Fu Q."/>
            <person name="Gubbala S."/>
            <person name="Hirani K."/>
            <person name="Jayaseelan J.C."/>
            <person name="Lara F."/>
            <person name="Munidasa M."/>
            <person name="Palculict T."/>
            <person name="Patil S."/>
            <person name="Pu L.-L."/>
            <person name="Saada N."/>
            <person name="Tang L."/>
            <person name="Weissenberger G."/>
            <person name="Zhu Y."/>
            <person name="Hemphill L."/>
            <person name="Shang Y."/>
            <person name="Youmans B."/>
            <person name="Ayvaz T."/>
            <person name="Ross M."/>
            <person name="Santibanez J."/>
            <person name="Aqrawi P."/>
            <person name="Gross S."/>
            <person name="Joshi V."/>
            <person name="Fowler G."/>
            <person name="Nazareth L."/>
            <person name="Reid J."/>
            <person name="Worley K."/>
            <person name="Petrosino J."/>
            <person name="Highlander S."/>
            <person name="Gibbs R."/>
        </authorList>
    </citation>
    <scope>NUCLEOTIDE SEQUENCE [LARGE SCALE GENOMIC DNA]</scope>
    <source>
        <strain evidence="8">DSM 20601</strain>
    </source>
</reference>
<comment type="subcellular location">
    <subcellularLocation>
        <location evidence="1">Cell membrane</location>
        <topology evidence="1">Multi-pass membrane protein</topology>
    </subcellularLocation>
</comment>
<dbReference type="NCBIfam" id="TIGR00361">
    <property type="entry name" value="ComEC_Rec2"/>
    <property type="match status" value="1"/>
</dbReference>
<feature type="transmembrane region" description="Helical" evidence="6">
    <location>
        <begin position="434"/>
        <end position="453"/>
    </location>
</feature>
<dbReference type="InterPro" id="IPR004477">
    <property type="entry name" value="ComEC_N"/>
</dbReference>
<accession>D7UZ73</accession>
<evidence type="ECO:0000259" key="7">
    <source>
        <dbReference type="SMART" id="SM00849"/>
    </source>
</evidence>
<dbReference type="eggNOG" id="COG0658">
    <property type="taxonomic scope" value="Bacteria"/>
</dbReference>
<dbReference type="Gene3D" id="3.60.15.10">
    <property type="entry name" value="Ribonuclease Z/Hydroxyacylglutathione hydrolase-like"/>
    <property type="match status" value="1"/>
</dbReference>
<dbReference type="GO" id="GO:0005886">
    <property type="term" value="C:plasma membrane"/>
    <property type="evidence" value="ECO:0007669"/>
    <property type="project" value="UniProtKB-SubCell"/>
</dbReference>
<protein>
    <submittedName>
        <fullName evidence="8">DNA internalization competence protein ComEC/Rec2-like protein</fullName>
    </submittedName>
</protein>
<feature type="transmembrane region" description="Helical" evidence="6">
    <location>
        <begin position="409"/>
        <end position="427"/>
    </location>
</feature>
<dbReference type="PANTHER" id="PTHR30619">
    <property type="entry name" value="DNA INTERNALIZATION/COMPETENCE PROTEIN COMEC/REC2"/>
    <property type="match status" value="1"/>
</dbReference>
<dbReference type="STRING" id="525367.HMPREF0556_12325"/>
<feature type="transmembrane region" description="Helical" evidence="6">
    <location>
        <begin position="269"/>
        <end position="285"/>
    </location>
</feature>
<feature type="transmembrane region" description="Helical" evidence="6">
    <location>
        <begin position="355"/>
        <end position="380"/>
    </location>
</feature>
<dbReference type="eggNOG" id="COG2333">
    <property type="taxonomic scope" value="Bacteria"/>
</dbReference>
<dbReference type="Proteomes" id="UP000010119">
    <property type="component" value="Unassembled WGS sequence"/>
</dbReference>
<organism evidence="8 9">
    <name type="scientific">Listeria grayi DSM 20601</name>
    <dbReference type="NCBI Taxonomy" id="525367"/>
    <lineage>
        <taxon>Bacteria</taxon>
        <taxon>Bacillati</taxon>
        <taxon>Bacillota</taxon>
        <taxon>Bacilli</taxon>
        <taxon>Bacillales</taxon>
        <taxon>Listeriaceae</taxon>
        <taxon>Listeria</taxon>
    </lineage>
</organism>
<evidence type="ECO:0000256" key="6">
    <source>
        <dbReference type="SAM" id="Phobius"/>
    </source>
</evidence>
<dbReference type="EMBL" id="ACCR02000005">
    <property type="protein sequence ID" value="EFI83640.1"/>
    <property type="molecule type" value="Genomic_DNA"/>
</dbReference>
<evidence type="ECO:0000256" key="4">
    <source>
        <dbReference type="ARBA" id="ARBA00022989"/>
    </source>
</evidence>
<gene>
    <name evidence="8" type="primary">comEC</name>
    <name evidence="8" type="ORF">HMPREF0556_12325</name>
</gene>
<feature type="transmembrane region" description="Helical" evidence="6">
    <location>
        <begin position="230"/>
        <end position="249"/>
    </location>
</feature>
<dbReference type="InterPro" id="IPR036866">
    <property type="entry name" value="RibonucZ/Hydroxyglut_hydro"/>
</dbReference>
<dbReference type="InterPro" id="IPR052159">
    <property type="entry name" value="Competence_DNA_uptake"/>
</dbReference>
<feature type="domain" description="Metallo-beta-lactamase" evidence="7">
    <location>
        <begin position="463"/>
        <end position="670"/>
    </location>
</feature>
<sequence>MCSFSCCAFAVLKKRTWLLVAFITLLYLLFLQWTHHGNSQLQSRSERNGYISERLDIDGNQFRTVLQTSTGRIQVTYKINQLSEKKQLQKLEYGNYLFLKGETTPPQKSRNFDQFDYAAFLEKNNIKAVFQAKELRIGTKKRNTPLLLIKNYRRFLYTHIENTLPQPTSAYVAALILGERTNFSEESYRDFQELGVVHLLAISGLHIQVLLKAVYYLLIRIRLPHEYAKISIVIFIPFYIFLTGAGPSVTRAGIMALLSYLLPLFMKKIDPFTALCASGIICLFIRPMQLFDVGFQLSYALTAGIILSNQKILRRFTSNWSQMFVLSWITTWISIPIVCYHFYQISWTGIFLNLIYVPLFVFFVLPLSFLSFCFPIAAVYGNPLLLFMEKITHYLGSIPYQVLITGRPHPSLIIAILALIYLFFLLWENRKTSRYICLIAVFVLLLLSKSNWIGKVTFIDIGQGDSILIQLPNNKGNYLIDTGGQMAFQQEKWQKRRRDFTVGKNILVPVLKSKGIGKLDKVIVTHSDADHMGALEELEAEITMKQLYHGEGAEQKKILQKALQKWPSSKVHTMRAGDSWDIGDGIHFECLYPSKQGKGENNDSLVIKANLDGKTWLFTGDLEAEGEVQLLNKAIRADILKVGHHGSKTSTSLAFAKTVNPRIAIISCGVNNRFGHPHRQTLATLRQIGAVVYRTDLQGEIRYTFGQGFTFKLD</sequence>
<comment type="caution">
    <text evidence="8">The sequence shown here is derived from an EMBL/GenBank/DDBJ whole genome shotgun (WGS) entry which is preliminary data.</text>
</comment>
<keyword evidence="3 6" id="KW-0812">Transmembrane</keyword>
<feature type="transmembrane region" description="Helical" evidence="6">
    <location>
        <begin position="297"/>
        <end position="313"/>
    </location>
</feature>
<dbReference type="CDD" id="cd07731">
    <property type="entry name" value="ComA-like_MBL-fold"/>
    <property type="match status" value="1"/>
</dbReference>
<name>D7UZ73_LISGR</name>
<feature type="transmembrane region" description="Helical" evidence="6">
    <location>
        <begin position="17"/>
        <end position="35"/>
    </location>
</feature>
<keyword evidence="2" id="KW-1003">Cell membrane</keyword>
<dbReference type="PANTHER" id="PTHR30619:SF1">
    <property type="entry name" value="RECOMBINATION PROTEIN 2"/>
    <property type="match status" value="1"/>
</dbReference>
<keyword evidence="4 6" id="KW-1133">Transmembrane helix</keyword>
<dbReference type="AlphaFoldDB" id="D7UZ73"/>
<dbReference type="GO" id="GO:0030420">
    <property type="term" value="P:establishment of competence for transformation"/>
    <property type="evidence" value="ECO:0007669"/>
    <property type="project" value="InterPro"/>
</dbReference>
<dbReference type="SMART" id="SM00849">
    <property type="entry name" value="Lactamase_B"/>
    <property type="match status" value="1"/>
</dbReference>
<dbReference type="InterPro" id="IPR001279">
    <property type="entry name" value="Metallo-B-lactamas"/>
</dbReference>
<keyword evidence="5 6" id="KW-0472">Membrane</keyword>
<evidence type="ECO:0000256" key="5">
    <source>
        <dbReference type="ARBA" id="ARBA00023136"/>
    </source>
</evidence>
<dbReference type="SUPFAM" id="SSF56281">
    <property type="entry name" value="Metallo-hydrolase/oxidoreductase"/>
    <property type="match status" value="1"/>
</dbReference>
<evidence type="ECO:0000313" key="9">
    <source>
        <dbReference type="Proteomes" id="UP000010119"/>
    </source>
</evidence>
<dbReference type="Pfam" id="PF03772">
    <property type="entry name" value="Competence"/>
    <property type="match status" value="1"/>
</dbReference>
<evidence type="ECO:0000256" key="1">
    <source>
        <dbReference type="ARBA" id="ARBA00004651"/>
    </source>
</evidence>
<dbReference type="NCBIfam" id="TIGR00360">
    <property type="entry name" value="ComEC_N-term"/>
    <property type="match status" value="1"/>
</dbReference>
<dbReference type="InterPro" id="IPR025405">
    <property type="entry name" value="DUF4131"/>
</dbReference>
<evidence type="ECO:0000256" key="3">
    <source>
        <dbReference type="ARBA" id="ARBA00022692"/>
    </source>
</evidence>
<keyword evidence="9" id="KW-1185">Reference proteome</keyword>
<dbReference type="InterPro" id="IPR004797">
    <property type="entry name" value="Competence_ComEC/Rec2"/>
</dbReference>
<dbReference type="InterPro" id="IPR035681">
    <property type="entry name" value="ComA-like_MBL"/>
</dbReference>
<evidence type="ECO:0000256" key="2">
    <source>
        <dbReference type="ARBA" id="ARBA00022475"/>
    </source>
</evidence>
<dbReference type="Pfam" id="PF13567">
    <property type="entry name" value="DUF4131"/>
    <property type="match status" value="1"/>
</dbReference>
<dbReference type="RefSeq" id="WP_003755785.1">
    <property type="nucleotide sequence ID" value="NZ_GL538352.1"/>
</dbReference>
<dbReference type="Pfam" id="PF00753">
    <property type="entry name" value="Lactamase_B"/>
    <property type="match status" value="1"/>
</dbReference>